<dbReference type="PROSITE" id="PS50011">
    <property type="entry name" value="PROTEIN_KINASE_DOM"/>
    <property type="match status" value="1"/>
</dbReference>
<keyword evidence="3 10" id="KW-0723">Serine/threonine-protein kinase</keyword>
<dbReference type="PROSITE" id="PS00107">
    <property type="entry name" value="PROTEIN_KINASE_ATP"/>
    <property type="match status" value="1"/>
</dbReference>
<dbReference type="PANTHER" id="PTHR47985">
    <property type="entry name" value="OS07G0668900 PROTEIN"/>
    <property type="match status" value="1"/>
</dbReference>
<keyword evidence="5 9" id="KW-0547">Nucleotide-binding</keyword>
<evidence type="ECO:0000256" key="5">
    <source>
        <dbReference type="ARBA" id="ARBA00022741"/>
    </source>
</evidence>
<dbReference type="GO" id="GO:0090404">
    <property type="term" value="C:pollen tube tip"/>
    <property type="evidence" value="ECO:0007669"/>
    <property type="project" value="UniProtKB-ARBA"/>
</dbReference>
<keyword evidence="2" id="KW-1003">Cell membrane</keyword>
<feature type="domain" description="Protein kinase" evidence="12">
    <location>
        <begin position="108"/>
        <end position="388"/>
    </location>
</feature>
<evidence type="ECO:0000256" key="9">
    <source>
        <dbReference type="PROSITE-ProRule" id="PRU10141"/>
    </source>
</evidence>
<name>A0A1Y1HQN5_KLENI</name>
<evidence type="ECO:0000313" key="13">
    <source>
        <dbReference type="EMBL" id="GAQ80393.1"/>
    </source>
</evidence>
<evidence type="ECO:0000256" key="7">
    <source>
        <dbReference type="ARBA" id="ARBA00022840"/>
    </source>
</evidence>
<dbReference type="InterPro" id="IPR011009">
    <property type="entry name" value="Kinase-like_dom_sf"/>
</dbReference>
<feature type="region of interest" description="Disordered" evidence="11">
    <location>
        <begin position="53"/>
        <end position="73"/>
    </location>
</feature>
<feature type="region of interest" description="Disordered" evidence="11">
    <location>
        <begin position="1"/>
        <end position="22"/>
    </location>
</feature>
<organism evidence="13 14">
    <name type="scientific">Klebsormidium nitens</name>
    <name type="common">Green alga</name>
    <name type="synonym">Ulothrix nitens</name>
    <dbReference type="NCBI Taxonomy" id="105231"/>
    <lineage>
        <taxon>Eukaryota</taxon>
        <taxon>Viridiplantae</taxon>
        <taxon>Streptophyta</taxon>
        <taxon>Klebsormidiophyceae</taxon>
        <taxon>Klebsormidiales</taxon>
        <taxon>Klebsormidiaceae</taxon>
        <taxon>Klebsormidium</taxon>
    </lineage>
</organism>
<evidence type="ECO:0000256" key="8">
    <source>
        <dbReference type="ARBA" id="ARBA00023136"/>
    </source>
</evidence>
<dbReference type="InterPro" id="IPR000719">
    <property type="entry name" value="Prot_kinase_dom"/>
</dbReference>
<evidence type="ECO:0000256" key="3">
    <source>
        <dbReference type="ARBA" id="ARBA00022527"/>
    </source>
</evidence>
<evidence type="ECO:0000313" key="14">
    <source>
        <dbReference type="Proteomes" id="UP000054558"/>
    </source>
</evidence>
<dbReference type="PANTHER" id="PTHR47985:SF44">
    <property type="entry name" value="SERINE_THREONINE-PROTEIN KINASE PBS1"/>
    <property type="match status" value="1"/>
</dbReference>
<dbReference type="GO" id="GO:0005524">
    <property type="term" value="F:ATP binding"/>
    <property type="evidence" value="ECO:0007669"/>
    <property type="project" value="UniProtKB-UniRule"/>
</dbReference>
<evidence type="ECO:0000256" key="1">
    <source>
        <dbReference type="ARBA" id="ARBA00004236"/>
    </source>
</evidence>
<dbReference type="FunFam" id="1.10.510.10:FF:000032">
    <property type="entry name" value="Serine/threonine-protein kinase PBS1"/>
    <property type="match status" value="1"/>
</dbReference>
<keyword evidence="4" id="KW-0808">Transferase</keyword>
<dbReference type="Proteomes" id="UP000054558">
    <property type="component" value="Unassembled WGS sequence"/>
</dbReference>
<dbReference type="STRING" id="105231.A0A1Y1HQN5"/>
<dbReference type="Gene3D" id="3.30.200.20">
    <property type="entry name" value="Phosphorylase Kinase, domain 1"/>
    <property type="match status" value="1"/>
</dbReference>
<dbReference type="SUPFAM" id="SSF56112">
    <property type="entry name" value="Protein kinase-like (PK-like)"/>
    <property type="match status" value="1"/>
</dbReference>
<evidence type="ECO:0000256" key="2">
    <source>
        <dbReference type="ARBA" id="ARBA00022475"/>
    </source>
</evidence>
<feature type="compositionally biased region" description="Low complexity" evidence="11">
    <location>
        <begin position="410"/>
        <end position="419"/>
    </location>
</feature>
<comment type="similarity">
    <text evidence="10">Belongs to the protein kinase superfamily.</text>
</comment>
<keyword evidence="6 13" id="KW-0418">Kinase</keyword>
<dbReference type="GO" id="GO:0010183">
    <property type="term" value="P:pollen tube guidance"/>
    <property type="evidence" value="ECO:0007669"/>
    <property type="project" value="UniProtKB-ARBA"/>
</dbReference>
<feature type="binding site" evidence="9">
    <location>
        <position position="137"/>
    </location>
    <ligand>
        <name>ATP</name>
        <dbReference type="ChEBI" id="CHEBI:30616"/>
    </ligand>
</feature>
<dbReference type="AlphaFoldDB" id="A0A1Y1HQN5"/>
<dbReference type="Pfam" id="PF00069">
    <property type="entry name" value="Pkinase"/>
    <property type="match status" value="1"/>
</dbReference>
<reference evidence="13 14" key="1">
    <citation type="journal article" date="2014" name="Nat. Commun.">
        <title>Klebsormidium flaccidum genome reveals primary factors for plant terrestrial adaptation.</title>
        <authorList>
            <person name="Hori K."/>
            <person name="Maruyama F."/>
            <person name="Fujisawa T."/>
            <person name="Togashi T."/>
            <person name="Yamamoto N."/>
            <person name="Seo M."/>
            <person name="Sato S."/>
            <person name="Yamada T."/>
            <person name="Mori H."/>
            <person name="Tajima N."/>
            <person name="Moriyama T."/>
            <person name="Ikeuchi M."/>
            <person name="Watanabe M."/>
            <person name="Wada H."/>
            <person name="Kobayashi K."/>
            <person name="Saito M."/>
            <person name="Masuda T."/>
            <person name="Sasaki-Sekimoto Y."/>
            <person name="Mashiguchi K."/>
            <person name="Awai K."/>
            <person name="Shimojima M."/>
            <person name="Masuda S."/>
            <person name="Iwai M."/>
            <person name="Nobusawa T."/>
            <person name="Narise T."/>
            <person name="Kondo S."/>
            <person name="Saito H."/>
            <person name="Sato R."/>
            <person name="Murakawa M."/>
            <person name="Ihara Y."/>
            <person name="Oshima-Yamada Y."/>
            <person name="Ohtaka K."/>
            <person name="Satoh M."/>
            <person name="Sonobe K."/>
            <person name="Ishii M."/>
            <person name="Ohtani R."/>
            <person name="Kanamori-Sato M."/>
            <person name="Honoki R."/>
            <person name="Miyazaki D."/>
            <person name="Mochizuki H."/>
            <person name="Umetsu J."/>
            <person name="Higashi K."/>
            <person name="Shibata D."/>
            <person name="Kamiya Y."/>
            <person name="Sato N."/>
            <person name="Nakamura Y."/>
            <person name="Tabata S."/>
            <person name="Ida S."/>
            <person name="Kurokawa K."/>
            <person name="Ohta H."/>
        </authorList>
    </citation>
    <scope>NUCLEOTIDE SEQUENCE [LARGE SCALE GENOMIC DNA]</scope>
    <source>
        <strain evidence="13 14">NIES-2285</strain>
    </source>
</reference>
<dbReference type="InterPro" id="IPR017441">
    <property type="entry name" value="Protein_kinase_ATP_BS"/>
</dbReference>
<feature type="compositionally biased region" description="Polar residues" evidence="11">
    <location>
        <begin position="420"/>
        <end position="429"/>
    </location>
</feature>
<accession>A0A1Y1HQN5</accession>
<dbReference type="OMA" id="MLCCVAS"/>
<dbReference type="PROSITE" id="PS00108">
    <property type="entry name" value="PROTEIN_KINASE_ST"/>
    <property type="match status" value="1"/>
</dbReference>
<sequence length="454" mass="48924">MGCFGGGKPKKKHASSSHAPSSYNYGNGIIHTNGSGYSGIRPASRQALPLPQVVPVTGGHRSSGSASSDLGGAAGGPGFPYGMTPSLTSPVKCRTFTYQELKAATKNFRQDSLLGEGGFGRVYAGRLESTGQVVAVKQLDREGSQGHKEFMVEVSMLSRLHHPNLVNLIGYCAEEDQRLLVYEFMPRGSLEHHLFRRSSSPLSWALRVKIALGAAAGLEYLHDDEGKPPVIYRDFKASNILLDQDYNVKLSDFGLAKNGPTGDKTHVSTRVMGTYGYCAPEYVMTGHLTARSDVYSFGVVLLELLTGKIAVDKGRPQGQHNLVQWAQPLLSDRRKMYKIMDPRLEGVYDVKAAQKAGQICDQCLKDNPKSRPTMGTVVRHLAALQEYMETAPSIPARTSSGSSVGELPPSSSTSAQSGSKNLAQPSPFNAPNGLVKPSRTSNTSQQKEGRLRAG</sequence>
<keyword evidence="8" id="KW-0472">Membrane</keyword>
<evidence type="ECO:0000256" key="6">
    <source>
        <dbReference type="ARBA" id="ARBA00022777"/>
    </source>
</evidence>
<dbReference type="CDD" id="cd14066">
    <property type="entry name" value="STKc_IRAK"/>
    <property type="match status" value="1"/>
</dbReference>
<dbReference type="EMBL" id="DF237002">
    <property type="protein sequence ID" value="GAQ80393.1"/>
    <property type="molecule type" value="Genomic_DNA"/>
</dbReference>
<dbReference type="FunFam" id="3.30.200.20:FF:000266">
    <property type="entry name" value="probable serine/threonine-protein kinase RLCKVII"/>
    <property type="match status" value="1"/>
</dbReference>
<keyword evidence="14" id="KW-1185">Reference proteome</keyword>
<dbReference type="GO" id="GO:0004674">
    <property type="term" value="F:protein serine/threonine kinase activity"/>
    <property type="evidence" value="ECO:0007669"/>
    <property type="project" value="UniProtKB-KW"/>
</dbReference>
<protein>
    <submittedName>
        <fullName evidence="13">Protein kinase superfamily protein</fullName>
    </submittedName>
</protein>
<dbReference type="OrthoDB" id="4062651at2759"/>
<evidence type="ECO:0000256" key="4">
    <source>
        <dbReference type="ARBA" id="ARBA00022679"/>
    </source>
</evidence>
<dbReference type="InterPro" id="IPR008271">
    <property type="entry name" value="Ser/Thr_kinase_AS"/>
</dbReference>
<comment type="subcellular location">
    <subcellularLocation>
        <location evidence="1">Cell membrane</location>
    </subcellularLocation>
</comment>
<evidence type="ECO:0000256" key="11">
    <source>
        <dbReference type="SAM" id="MobiDB-lite"/>
    </source>
</evidence>
<feature type="region of interest" description="Disordered" evidence="11">
    <location>
        <begin position="392"/>
        <end position="454"/>
    </location>
</feature>
<feature type="compositionally biased region" description="Low complexity" evidence="11">
    <location>
        <begin position="58"/>
        <end position="71"/>
    </location>
</feature>
<proteinExistence type="inferred from homology"/>
<keyword evidence="7 9" id="KW-0067">ATP-binding</keyword>
<dbReference type="GO" id="GO:0004672">
    <property type="term" value="F:protein kinase activity"/>
    <property type="evidence" value="ECO:0000318"/>
    <property type="project" value="GO_Central"/>
</dbReference>
<dbReference type="Gene3D" id="1.10.510.10">
    <property type="entry name" value="Transferase(Phosphotransferase) domain 1"/>
    <property type="match status" value="1"/>
</dbReference>
<evidence type="ECO:0000259" key="12">
    <source>
        <dbReference type="PROSITE" id="PS50011"/>
    </source>
</evidence>
<gene>
    <name evidence="13" type="ORF">KFL_000530200</name>
</gene>
<dbReference type="GO" id="GO:0005886">
    <property type="term" value="C:plasma membrane"/>
    <property type="evidence" value="ECO:0007669"/>
    <property type="project" value="UniProtKB-SubCell"/>
</dbReference>
<evidence type="ECO:0000256" key="10">
    <source>
        <dbReference type="RuleBase" id="RU000304"/>
    </source>
</evidence>